<organism evidence="3 4">
    <name type="scientific">Colletotrichum navitas</name>
    <dbReference type="NCBI Taxonomy" id="681940"/>
    <lineage>
        <taxon>Eukaryota</taxon>
        <taxon>Fungi</taxon>
        <taxon>Dikarya</taxon>
        <taxon>Ascomycota</taxon>
        <taxon>Pezizomycotina</taxon>
        <taxon>Sordariomycetes</taxon>
        <taxon>Hypocreomycetidae</taxon>
        <taxon>Glomerellales</taxon>
        <taxon>Glomerellaceae</taxon>
        <taxon>Colletotrichum</taxon>
        <taxon>Colletotrichum graminicola species complex</taxon>
    </lineage>
</organism>
<feature type="signal peptide" evidence="2">
    <location>
        <begin position="1"/>
        <end position="20"/>
    </location>
</feature>
<feature type="region of interest" description="Disordered" evidence="1">
    <location>
        <begin position="61"/>
        <end position="86"/>
    </location>
</feature>
<dbReference type="GeneID" id="85440604"/>
<protein>
    <recommendedName>
        <fullName evidence="5">Secreted protein</fullName>
    </recommendedName>
</protein>
<dbReference type="RefSeq" id="XP_060420901.1">
    <property type="nucleotide sequence ID" value="XM_060556364.1"/>
</dbReference>
<gene>
    <name evidence="3" type="ORF">LY79DRAFT_533473</name>
</gene>
<evidence type="ECO:0000313" key="4">
    <source>
        <dbReference type="Proteomes" id="UP001230504"/>
    </source>
</evidence>
<feature type="chain" id="PRO_5042065442" description="Secreted protein" evidence="2">
    <location>
        <begin position="21"/>
        <end position="86"/>
    </location>
</feature>
<sequence length="86" mass="9478">MVVRHSSSAWLLLLTSICHGSGDSLRISSQSKRSLGSHTLIQHPRRYRNLGGAMGWPRTRQITDATRAGERGRTPGRVADWRPTGG</sequence>
<evidence type="ECO:0000256" key="2">
    <source>
        <dbReference type="SAM" id="SignalP"/>
    </source>
</evidence>
<name>A0AAD8QD73_9PEZI</name>
<proteinExistence type="predicted"/>
<keyword evidence="4" id="KW-1185">Reference proteome</keyword>
<evidence type="ECO:0000256" key="1">
    <source>
        <dbReference type="SAM" id="MobiDB-lite"/>
    </source>
</evidence>
<dbReference type="AlphaFoldDB" id="A0AAD8QD73"/>
<dbReference type="EMBL" id="JAHLJV010000001">
    <property type="protein sequence ID" value="KAK1600405.1"/>
    <property type="molecule type" value="Genomic_DNA"/>
</dbReference>
<comment type="caution">
    <text evidence="3">The sequence shown here is derived from an EMBL/GenBank/DDBJ whole genome shotgun (WGS) entry which is preliminary data.</text>
</comment>
<accession>A0AAD8QD73</accession>
<evidence type="ECO:0008006" key="5">
    <source>
        <dbReference type="Google" id="ProtNLM"/>
    </source>
</evidence>
<evidence type="ECO:0000313" key="3">
    <source>
        <dbReference type="EMBL" id="KAK1600405.1"/>
    </source>
</evidence>
<reference evidence="3" key="1">
    <citation type="submission" date="2021-06" db="EMBL/GenBank/DDBJ databases">
        <title>Comparative genomics, transcriptomics and evolutionary studies reveal genomic signatures of adaptation to plant cell wall in hemibiotrophic fungi.</title>
        <authorList>
            <consortium name="DOE Joint Genome Institute"/>
            <person name="Baroncelli R."/>
            <person name="Diaz J.F."/>
            <person name="Benocci T."/>
            <person name="Peng M."/>
            <person name="Battaglia E."/>
            <person name="Haridas S."/>
            <person name="Andreopoulos W."/>
            <person name="Labutti K."/>
            <person name="Pangilinan J."/>
            <person name="Floch G.L."/>
            <person name="Makela M.R."/>
            <person name="Henrissat B."/>
            <person name="Grigoriev I.V."/>
            <person name="Crouch J.A."/>
            <person name="De Vries R.P."/>
            <person name="Sukno S.A."/>
            <person name="Thon M.R."/>
        </authorList>
    </citation>
    <scope>NUCLEOTIDE SEQUENCE</scope>
    <source>
        <strain evidence="3">CBS 125086</strain>
    </source>
</reference>
<dbReference type="Proteomes" id="UP001230504">
    <property type="component" value="Unassembled WGS sequence"/>
</dbReference>
<keyword evidence="2" id="KW-0732">Signal</keyword>